<dbReference type="AlphaFoldDB" id="A0A0E0B6W9"/>
<name>A0A0E0B6W9_9ORYZ</name>
<dbReference type="EnsemblPlants" id="OGLUM09G21070.1">
    <property type="protein sequence ID" value="OGLUM09G21070.1"/>
    <property type="gene ID" value="OGLUM09G21070"/>
</dbReference>
<accession>A0A0E0B6W9</accession>
<evidence type="ECO:0000256" key="7">
    <source>
        <dbReference type="ARBA" id="ARBA00023163"/>
    </source>
</evidence>
<reference evidence="11" key="2">
    <citation type="submission" date="2018-05" db="EMBL/GenBank/DDBJ databases">
        <title>OgluRS3 (Oryza glumaepatula Reference Sequence Version 3).</title>
        <authorList>
            <person name="Zhang J."/>
            <person name="Kudrna D."/>
            <person name="Lee S."/>
            <person name="Talag J."/>
            <person name="Welchert J."/>
            <person name="Wing R.A."/>
        </authorList>
    </citation>
    <scope>NUCLEOTIDE SEQUENCE [LARGE SCALE GENOMIC DNA]</scope>
</reference>
<dbReference type="InterPro" id="IPR036236">
    <property type="entry name" value="Znf_C2H2_sf"/>
</dbReference>
<dbReference type="Proteomes" id="UP000026961">
    <property type="component" value="Chromosome 9"/>
</dbReference>
<organism evidence="11">
    <name type="scientific">Oryza glumipatula</name>
    <dbReference type="NCBI Taxonomy" id="40148"/>
    <lineage>
        <taxon>Eukaryota</taxon>
        <taxon>Viridiplantae</taxon>
        <taxon>Streptophyta</taxon>
        <taxon>Embryophyta</taxon>
        <taxon>Tracheophyta</taxon>
        <taxon>Spermatophyta</taxon>
        <taxon>Magnoliopsida</taxon>
        <taxon>Liliopsida</taxon>
        <taxon>Poales</taxon>
        <taxon>Poaceae</taxon>
        <taxon>BOP clade</taxon>
        <taxon>Oryzoideae</taxon>
        <taxon>Oryzeae</taxon>
        <taxon>Oryzinae</taxon>
        <taxon>Oryza</taxon>
    </lineage>
</organism>
<keyword evidence="12" id="KW-1185">Reference proteome</keyword>
<dbReference type="GO" id="GO:0008270">
    <property type="term" value="F:zinc ion binding"/>
    <property type="evidence" value="ECO:0007669"/>
    <property type="project" value="UniProtKB-KW"/>
</dbReference>
<dbReference type="eggNOG" id="KOG1721">
    <property type="taxonomic scope" value="Eukaryota"/>
</dbReference>
<sequence length="151" mass="17034">MEQSSRVIVAPAAHAVVTRADSTDVVVDADGPRWRLAAELVFECKTCNKRFPSFQALGGYMTSHTRLQAKLLSDPAAAAAEKNRAHVHECAVCGVEFSTITALTVILWSGEHEEERERWRRRRRRRLVEEDESLIGEAYMGPTFFYAECHV</sequence>
<evidence type="ECO:0000256" key="5">
    <source>
        <dbReference type="ARBA" id="ARBA00022833"/>
    </source>
</evidence>
<keyword evidence="5" id="KW-0862">Zinc</keyword>
<evidence type="ECO:0000256" key="3">
    <source>
        <dbReference type="ARBA" id="ARBA00022737"/>
    </source>
</evidence>
<dbReference type="Gene3D" id="3.30.160.60">
    <property type="entry name" value="Classic Zinc Finger"/>
    <property type="match status" value="1"/>
</dbReference>
<evidence type="ECO:0000256" key="2">
    <source>
        <dbReference type="ARBA" id="ARBA00022723"/>
    </source>
</evidence>
<keyword evidence="8" id="KW-0539">Nucleus</keyword>
<keyword evidence="4 9" id="KW-0863">Zinc-finger</keyword>
<dbReference type="Pfam" id="PF13912">
    <property type="entry name" value="zf-C2H2_6"/>
    <property type="match status" value="2"/>
</dbReference>
<evidence type="ECO:0000256" key="1">
    <source>
        <dbReference type="ARBA" id="ARBA00004123"/>
    </source>
</evidence>
<evidence type="ECO:0000313" key="12">
    <source>
        <dbReference type="Proteomes" id="UP000026961"/>
    </source>
</evidence>
<dbReference type="Gramene" id="OGLUM09G21070.1">
    <property type="protein sequence ID" value="OGLUM09G21070.1"/>
    <property type="gene ID" value="OGLUM09G21070"/>
</dbReference>
<comment type="subcellular location">
    <subcellularLocation>
        <location evidence="1">Nucleus</location>
    </subcellularLocation>
</comment>
<dbReference type="HOGENOM" id="CLU_1734344_0_0_1"/>
<proteinExistence type="predicted"/>
<reference evidence="11" key="1">
    <citation type="submission" date="2015-04" db="UniProtKB">
        <authorList>
            <consortium name="EnsemblPlants"/>
        </authorList>
    </citation>
    <scope>IDENTIFICATION</scope>
</reference>
<dbReference type="InterPro" id="IPR013087">
    <property type="entry name" value="Znf_C2H2_type"/>
</dbReference>
<evidence type="ECO:0000256" key="4">
    <source>
        <dbReference type="ARBA" id="ARBA00022771"/>
    </source>
</evidence>
<evidence type="ECO:0000256" key="9">
    <source>
        <dbReference type="PROSITE-ProRule" id="PRU00042"/>
    </source>
</evidence>
<dbReference type="SUPFAM" id="SSF57667">
    <property type="entry name" value="beta-beta-alpha zinc fingers"/>
    <property type="match status" value="1"/>
</dbReference>
<feature type="domain" description="C2H2-type" evidence="10">
    <location>
        <begin position="42"/>
        <end position="69"/>
    </location>
</feature>
<evidence type="ECO:0000256" key="8">
    <source>
        <dbReference type="ARBA" id="ARBA00023242"/>
    </source>
</evidence>
<keyword evidence="2" id="KW-0479">Metal-binding</keyword>
<dbReference type="STRING" id="40148.A0A0E0B6W9"/>
<evidence type="ECO:0000313" key="11">
    <source>
        <dbReference type="EnsemblPlants" id="OGLUM09G21070.1"/>
    </source>
</evidence>
<keyword evidence="6" id="KW-0805">Transcription regulation</keyword>
<evidence type="ECO:0000256" key="6">
    <source>
        <dbReference type="ARBA" id="ARBA00023015"/>
    </source>
</evidence>
<evidence type="ECO:0000259" key="10">
    <source>
        <dbReference type="PROSITE" id="PS50157"/>
    </source>
</evidence>
<keyword evidence="7" id="KW-0804">Transcription</keyword>
<dbReference type="PANTHER" id="PTHR26374:SF443">
    <property type="entry name" value="OS01G0839100 PROTEIN"/>
    <property type="match status" value="1"/>
</dbReference>
<protein>
    <recommendedName>
        <fullName evidence="10">C2H2-type domain-containing protein</fullName>
    </recommendedName>
</protein>
<dbReference type="PROSITE" id="PS50157">
    <property type="entry name" value="ZINC_FINGER_C2H2_2"/>
    <property type="match status" value="1"/>
</dbReference>
<dbReference type="PANTHER" id="PTHR26374">
    <property type="entry name" value="ZINC FINGER PROTEIN ZAT5"/>
    <property type="match status" value="1"/>
</dbReference>
<dbReference type="GO" id="GO:0005634">
    <property type="term" value="C:nucleus"/>
    <property type="evidence" value="ECO:0007669"/>
    <property type="project" value="UniProtKB-SubCell"/>
</dbReference>
<keyword evidence="3" id="KW-0677">Repeat</keyword>